<comment type="subcellular location">
    <subcellularLocation>
        <location evidence="1">Cell membrane</location>
        <topology evidence="1">Multi-pass membrane protein</topology>
    </subcellularLocation>
</comment>
<dbReference type="EMBL" id="JAKIKS010000013">
    <property type="protein sequence ID" value="MCL1123883.1"/>
    <property type="molecule type" value="Genomic_DNA"/>
</dbReference>
<feature type="domain" description="Na+/H+ antiporter NhaC-like C-terminal" evidence="7">
    <location>
        <begin position="165"/>
        <end position="491"/>
    </location>
</feature>
<feature type="transmembrane region" description="Helical" evidence="6">
    <location>
        <begin position="389"/>
        <end position="414"/>
    </location>
</feature>
<feature type="transmembrane region" description="Helical" evidence="6">
    <location>
        <begin position="265"/>
        <end position="284"/>
    </location>
</feature>
<dbReference type="Pfam" id="PF03553">
    <property type="entry name" value="Na_H_antiporter"/>
    <property type="match status" value="1"/>
</dbReference>
<name>A0ABT0L896_9GAMM</name>
<feature type="transmembrane region" description="Helical" evidence="6">
    <location>
        <begin position="6"/>
        <end position="26"/>
    </location>
</feature>
<comment type="caution">
    <text evidence="8">The sequence shown here is derived from an EMBL/GenBank/DDBJ whole genome shotgun (WGS) entry which is preliminary data.</text>
</comment>
<evidence type="ECO:0000313" key="8">
    <source>
        <dbReference type="EMBL" id="MCL1123883.1"/>
    </source>
</evidence>
<evidence type="ECO:0000256" key="1">
    <source>
        <dbReference type="ARBA" id="ARBA00004651"/>
    </source>
</evidence>
<feature type="transmembrane region" description="Helical" evidence="6">
    <location>
        <begin position="76"/>
        <end position="101"/>
    </location>
</feature>
<keyword evidence="3 6" id="KW-0812">Transmembrane</keyword>
<feature type="transmembrane region" description="Helical" evidence="6">
    <location>
        <begin position="33"/>
        <end position="56"/>
    </location>
</feature>
<evidence type="ECO:0000256" key="4">
    <source>
        <dbReference type="ARBA" id="ARBA00022989"/>
    </source>
</evidence>
<sequence>MTIISYADSALSLLPPVVAVVLAMITRRVLLSLGLGILIGGLLLTDFSIVGTGQYLTAKVTSLVWNDGALNSWNLYILGFLVLLGMITALITVSGSARAFAEWARKHIRNKRDAKLLTIFLGCVVFIDDYFNSLVVGSVARPLTDRYYVSRSKLAYILDSTAAPVCVISPVSSWGAYIIALIGGILTSHGFADTGHLSIFVQMIPMNFYAIFALLLLICVALMGLDIGPMREHELNAQKGNLYDESKGLPPGAVSDLPEASSGNILGLFLPISVLVLATFYFMVSSGGEVLAAKGLDFSFIGAFENTNVGSSLFLGAVVGLAVTLIMSVVQGIDKKMIIKGMSMGARSMLPALYILMFAWTIAAVIGQLETGKYMASLATGNIPFEMLPAVLFVLAGLTAFATGTSWGTFGIMLPIAADMAMGSHSAMMLPMLAAVLAGAVFGDHCSPISDTTILSSTGAGCHHIDHVITQLPYALIVAGISFVGYLVLGFTGSVTIGFITCSFLFVISVILLRMKSNQGRY</sequence>
<feature type="transmembrane region" description="Helical" evidence="6">
    <location>
        <begin position="483"/>
        <end position="513"/>
    </location>
</feature>
<feature type="transmembrane region" description="Helical" evidence="6">
    <location>
        <begin position="206"/>
        <end position="225"/>
    </location>
</feature>
<organism evidence="8 9">
    <name type="scientific">Shewanella surugensis</name>
    <dbReference type="NCBI Taxonomy" id="212020"/>
    <lineage>
        <taxon>Bacteria</taxon>
        <taxon>Pseudomonadati</taxon>
        <taxon>Pseudomonadota</taxon>
        <taxon>Gammaproteobacteria</taxon>
        <taxon>Alteromonadales</taxon>
        <taxon>Shewanellaceae</taxon>
        <taxon>Shewanella</taxon>
    </lineage>
</organism>
<evidence type="ECO:0000256" key="2">
    <source>
        <dbReference type="ARBA" id="ARBA00022475"/>
    </source>
</evidence>
<keyword evidence="9" id="KW-1185">Reference proteome</keyword>
<feature type="transmembrane region" description="Helical" evidence="6">
    <location>
        <begin position="426"/>
        <end position="443"/>
    </location>
</feature>
<protein>
    <submittedName>
        <fullName evidence="8">Na+/H+ antiporter NhaC family protein</fullName>
    </submittedName>
</protein>
<keyword evidence="5 6" id="KW-0472">Membrane</keyword>
<feature type="transmembrane region" description="Helical" evidence="6">
    <location>
        <begin position="309"/>
        <end position="330"/>
    </location>
</feature>
<dbReference type="RefSeq" id="WP_248939164.1">
    <property type="nucleotide sequence ID" value="NZ_JAKIKS010000013.1"/>
</dbReference>
<evidence type="ECO:0000256" key="3">
    <source>
        <dbReference type="ARBA" id="ARBA00022692"/>
    </source>
</evidence>
<evidence type="ECO:0000256" key="6">
    <source>
        <dbReference type="SAM" id="Phobius"/>
    </source>
</evidence>
<evidence type="ECO:0000313" key="9">
    <source>
        <dbReference type="Proteomes" id="UP001203423"/>
    </source>
</evidence>
<keyword evidence="2" id="KW-1003">Cell membrane</keyword>
<reference evidence="8 9" key="1">
    <citation type="submission" date="2022-01" db="EMBL/GenBank/DDBJ databases">
        <title>Whole genome-based taxonomy of the Shewanellaceae.</title>
        <authorList>
            <person name="Martin-Rodriguez A.J."/>
        </authorList>
    </citation>
    <scope>NUCLEOTIDE SEQUENCE [LARGE SCALE GENOMIC DNA]</scope>
    <source>
        <strain evidence="8 9">DSM 17177</strain>
    </source>
</reference>
<evidence type="ECO:0000259" key="7">
    <source>
        <dbReference type="Pfam" id="PF03553"/>
    </source>
</evidence>
<accession>A0ABT0L896</accession>
<evidence type="ECO:0000256" key="5">
    <source>
        <dbReference type="ARBA" id="ARBA00023136"/>
    </source>
</evidence>
<dbReference type="PANTHER" id="PTHR43478:SF3">
    <property type="entry name" value="LYSINE TRANSPORTER LYSW"/>
    <property type="match status" value="1"/>
</dbReference>
<dbReference type="InterPro" id="IPR018461">
    <property type="entry name" value="Na/H_Antiport_NhaC-like_C"/>
</dbReference>
<dbReference type="Proteomes" id="UP001203423">
    <property type="component" value="Unassembled WGS sequence"/>
</dbReference>
<proteinExistence type="predicted"/>
<feature type="transmembrane region" description="Helical" evidence="6">
    <location>
        <begin position="351"/>
        <end position="369"/>
    </location>
</feature>
<feature type="transmembrane region" description="Helical" evidence="6">
    <location>
        <begin position="161"/>
        <end position="186"/>
    </location>
</feature>
<dbReference type="PANTHER" id="PTHR43478">
    <property type="entry name" value="NA+/H+ ANTIPORTER-RELATED"/>
    <property type="match status" value="1"/>
</dbReference>
<gene>
    <name evidence="8" type="ORF">L2764_05150</name>
</gene>
<keyword evidence="4 6" id="KW-1133">Transmembrane helix</keyword>